<feature type="coiled-coil region" evidence="1">
    <location>
        <begin position="56"/>
        <end position="94"/>
    </location>
</feature>
<dbReference type="AlphaFoldDB" id="A3IZV7"/>
<dbReference type="Proteomes" id="UP000003781">
    <property type="component" value="Unassembled WGS sequence"/>
</dbReference>
<keyword evidence="3" id="KW-1185">Reference proteome</keyword>
<protein>
    <submittedName>
        <fullName evidence="2">Uncharacterized protein</fullName>
    </submittedName>
</protein>
<proteinExistence type="predicted"/>
<sequence length="131" mass="15230">MTITEAVEFAKKFNWTAADAKRAFIDLDLNKANEQDLLMALANFAGQELLNRQRLQAAQKAQVTRKKNEIKQIETEYQQQMEQSKQTIEEMQSLFIPVIAKLYGFSKQFGLQDPWIEAMLETYEQHQKKAS</sequence>
<evidence type="ECO:0000313" key="2">
    <source>
        <dbReference type="EMBL" id="EAZ87984.1"/>
    </source>
</evidence>
<dbReference type="eggNOG" id="ENOG5033IZK">
    <property type="taxonomic scope" value="Bacteria"/>
</dbReference>
<reference evidence="2 3" key="1">
    <citation type="submission" date="2007-03" db="EMBL/GenBank/DDBJ databases">
        <authorList>
            <person name="Stal L."/>
            <person name="Ferriera S."/>
            <person name="Johnson J."/>
            <person name="Kravitz S."/>
            <person name="Beeson K."/>
            <person name="Sutton G."/>
            <person name="Rogers Y.-H."/>
            <person name="Friedman R."/>
            <person name="Frazier M."/>
            <person name="Venter J.C."/>
        </authorList>
    </citation>
    <scope>NUCLEOTIDE SEQUENCE [LARGE SCALE GENOMIC DNA]</scope>
    <source>
        <strain evidence="2 3">CCY0110</strain>
    </source>
</reference>
<dbReference type="EMBL" id="AAXW01000122">
    <property type="protein sequence ID" value="EAZ87984.1"/>
    <property type="molecule type" value="Genomic_DNA"/>
</dbReference>
<dbReference type="OrthoDB" id="574397at2"/>
<accession>A3IZV7</accession>
<evidence type="ECO:0000313" key="3">
    <source>
        <dbReference type="Proteomes" id="UP000003781"/>
    </source>
</evidence>
<name>A3IZV7_9CHRO</name>
<evidence type="ECO:0000256" key="1">
    <source>
        <dbReference type="SAM" id="Coils"/>
    </source>
</evidence>
<dbReference type="RefSeq" id="WP_008278921.1">
    <property type="nucleotide sequence ID" value="NZ_AAXW01000122.1"/>
</dbReference>
<comment type="caution">
    <text evidence="2">The sequence shown here is derived from an EMBL/GenBank/DDBJ whole genome shotgun (WGS) entry which is preliminary data.</text>
</comment>
<gene>
    <name evidence="2" type="ORF">CY0110_31530</name>
</gene>
<keyword evidence="1" id="KW-0175">Coiled coil</keyword>
<organism evidence="2 3">
    <name type="scientific">Crocosphaera chwakensis CCY0110</name>
    <dbReference type="NCBI Taxonomy" id="391612"/>
    <lineage>
        <taxon>Bacteria</taxon>
        <taxon>Bacillati</taxon>
        <taxon>Cyanobacteriota</taxon>
        <taxon>Cyanophyceae</taxon>
        <taxon>Oscillatoriophycideae</taxon>
        <taxon>Chroococcales</taxon>
        <taxon>Aphanothecaceae</taxon>
        <taxon>Crocosphaera</taxon>
        <taxon>Crocosphaera chwakensis</taxon>
    </lineage>
</organism>